<dbReference type="eggNOG" id="ENOG5030URQ">
    <property type="taxonomic scope" value="Bacteria"/>
</dbReference>
<dbReference type="Proteomes" id="UP000005631">
    <property type="component" value="Chromosome"/>
</dbReference>
<accession>G8R119</accession>
<feature type="transmembrane region" description="Helical" evidence="1">
    <location>
        <begin position="88"/>
        <end position="109"/>
    </location>
</feature>
<feature type="transmembrane region" description="Helical" evidence="1">
    <location>
        <begin position="121"/>
        <end position="142"/>
    </location>
</feature>
<organism evidence="2 3">
    <name type="scientific">Owenweeksia hongkongensis (strain DSM 17368 / CIP 108786 / JCM 12287 / NRRL B-23963 / UST20020801)</name>
    <dbReference type="NCBI Taxonomy" id="926562"/>
    <lineage>
        <taxon>Bacteria</taxon>
        <taxon>Pseudomonadati</taxon>
        <taxon>Bacteroidota</taxon>
        <taxon>Flavobacteriia</taxon>
        <taxon>Flavobacteriales</taxon>
        <taxon>Owenweeksiaceae</taxon>
        <taxon>Owenweeksia</taxon>
    </lineage>
</organism>
<reference evidence="2 3" key="1">
    <citation type="journal article" date="2012" name="Stand. Genomic Sci.">
        <title>Genome sequence of the orange-pigmented seawater bacterium Owenweeksia hongkongensis type strain (UST20020801(T)).</title>
        <authorList>
            <person name="Riedel T."/>
            <person name="Held B."/>
            <person name="Nolan M."/>
            <person name="Lucas S."/>
            <person name="Lapidus A."/>
            <person name="Tice H."/>
            <person name="Del Rio T.G."/>
            <person name="Cheng J.F."/>
            <person name="Han C."/>
            <person name="Tapia R."/>
            <person name="Goodwin L.A."/>
            <person name="Pitluck S."/>
            <person name="Liolios K."/>
            <person name="Mavromatis K."/>
            <person name="Pagani I."/>
            <person name="Ivanova N."/>
            <person name="Mikhailova N."/>
            <person name="Pati A."/>
            <person name="Chen A."/>
            <person name="Palaniappan K."/>
            <person name="Rohde M."/>
            <person name="Tindall B.J."/>
            <person name="Detter J.C."/>
            <person name="Goker M."/>
            <person name="Woyke T."/>
            <person name="Bristow J."/>
            <person name="Eisen J.A."/>
            <person name="Markowitz V."/>
            <person name="Hugenholtz P."/>
            <person name="Klenk H.P."/>
            <person name="Kyrpides N.C."/>
        </authorList>
    </citation>
    <scope>NUCLEOTIDE SEQUENCE</scope>
    <source>
        <strain evidence="3">DSM 17368 / JCM 12287 / NRRL B-23963</strain>
    </source>
</reference>
<evidence type="ECO:0000313" key="3">
    <source>
        <dbReference type="Proteomes" id="UP000005631"/>
    </source>
</evidence>
<dbReference type="EMBL" id="CP003156">
    <property type="protein sequence ID" value="AEV31690.1"/>
    <property type="molecule type" value="Genomic_DNA"/>
</dbReference>
<protein>
    <recommendedName>
        <fullName evidence="4">GTP-binding protein</fullName>
    </recommendedName>
</protein>
<keyword evidence="1" id="KW-1133">Transmembrane helix</keyword>
<proteinExistence type="predicted"/>
<dbReference type="KEGG" id="oho:Oweho_0676"/>
<dbReference type="AlphaFoldDB" id="G8R119"/>
<dbReference type="HOGENOM" id="CLU_130847_0_0_10"/>
<dbReference type="OrthoDB" id="1451346at2"/>
<dbReference type="STRING" id="926562.Oweho_0676"/>
<evidence type="ECO:0008006" key="4">
    <source>
        <dbReference type="Google" id="ProtNLM"/>
    </source>
</evidence>
<evidence type="ECO:0000313" key="2">
    <source>
        <dbReference type="EMBL" id="AEV31690.1"/>
    </source>
</evidence>
<keyword evidence="3" id="KW-1185">Reference proteome</keyword>
<name>G8R119_OWEHD</name>
<evidence type="ECO:0000256" key="1">
    <source>
        <dbReference type="SAM" id="Phobius"/>
    </source>
</evidence>
<keyword evidence="1" id="KW-0472">Membrane</keyword>
<keyword evidence="1" id="KW-0812">Transmembrane</keyword>
<dbReference type="RefSeq" id="WP_014201051.1">
    <property type="nucleotide sequence ID" value="NC_016599.1"/>
</dbReference>
<gene>
    <name evidence="2" type="ordered locus">Oweho_0676</name>
</gene>
<sequence length="173" mass="19756">MNETALRPRYKFSSQLSIDEVRERLKTALKDDHLNIFSLQYRSVSHHLIISFPAIHRHFWSPTLDVNLEKGAEEKTTIRLLIGPEASIWTMFMFIYTVAGLAVLAGIVLGYSQFSLGKGTFFLWLIPIGAVVFLVFYFAAIAGKRKAQEQMKQLMVFFKNAVGEDELEQIVPE</sequence>